<dbReference type="PROSITE" id="PS00626">
    <property type="entry name" value="RCC1_2"/>
    <property type="match status" value="2"/>
</dbReference>
<dbReference type="PRINTS" id="PR00633">
    <property type="entry name" value="RCCNDNSATION"/>
</dbReference>
<dbReference type="EMBL" id="JTDE01022142">
    <property type="protein sequence ID" value="KAF7232016.1"/>
    <property type="molecule type" value="Genomic_DNA"/>
</dbReference>
<sequence length="331" mass="35959">MALIAGTFRDCNGKFIKLDSFTHRDLLLFSDWSSSIVKHGKECIVFCGKEAITMGSFISSACSNDYNLYFLTSNGELFIMDKSTAQMKKFTTSKFIALGCCESVLYCISGDHNLLVEESGFNPRPPIFKSLPLKVKSVACGSEFLLCLTPVGQVFSKGLGSRGQLGLGDLTDRDEFTRIEALEVLTVTSLAAGAWHSACVTDSGDLYTWGWNEHGQLGHRSFTLCKKSTGPYSLDLSDAISVLSIPKPVDTSDEDVTEVACGSRHTAYLTNKGSVYVFGWNGFGQLGFDPQIVKALDSPTPIKLPISPVGSSFNVRGICCGLWTTIVQLDE</sequence>
<dbReference type="InterPro" id="IPR000408">
    <property type="entry name" value="Reg_chr_condens"/>
</dbReference>
<organism evidence="2 3">
    <name type="scientific">Paragonimus skrjabini miyazakii</name>
    <dbReference type="NCBI Taxonomy" id="59628"/>
    <lineage>
        <taxon>Eukaryota</taxon>
        <taxon>Metazoa</taxon>
        <taxon>Spiralia</taxon>
        <taxon>Lophotrochozoa</taxon>
        <taxon>Platyhelminthes</taxon>
        <taxon>Trematoda</taxon>
        <taxon>Digenea</taxon>
        <taxon>Plagiorchiida</taxon>
        <taxon>Troglotremata</taxon>
        <taxon>Troglotrematidae</taxon>
        <taxon>Paragonimus</taxon>
    </lineage>
</organism>
<feature type="repeat" description="RCC1" evidence="1">
    <location>
        <begin position="273"/>
        <end position="331"/>
    </location>
</feature>
<dbReference type="Gene3D" id="2.130.10.30">
    <property type="entry name" value="Regulator of chromosome condensation 1/beta-lactamase-inhibitor protein II"/>
    <property type="match status" value="1"/>
</dbReference>
<feature type="repeat" description="RCC1" evidence="1">
    <location>
        <begin position="204"/>
        <end position="272"/>
    </location>
</feature>
<proteinExistence type="predicted"/>
<protein>
    <recommendedName>
        <fullName evidence="4">RCC1 domain-containing protein 1</fullName>
    </recommendedName>
</protein>
<gene>
    <name evidence="2" type="ORF">EG68_10685</name>
</gene>
<evidence type="ECO:0008006" key="4">
    <source>
        <dbReference type="Google" id="ProtNLM"/>
    </source>
</evidence>
<dbReference type="PROSITE" id="PS50012">
    <property type="entry name" value="RCC1_3"/>
    <property type="match status" value="3"/>
</dbReference>
<dbReference type="PANTHER" id="PTHR46849:SF1">
    <property type="entry name" value="RCC1 DOMAIN-CONTAINING PROTEIN 1"/>
    <property type="match status" value="1"/>
</dbReference>
<dbReference type="Pfam" id="PF00415">
    <property type="entry name" value="RCC1"/>
    <property type="match status" value="3"/>
</dbReference>
<dbReference type="Proteomes" id="UP000822476">
    <property type="component" value="Unassembled WGS sequence"/>
</dbReference>
<dbReference type="InterPro" id="IPR009091">
    <property type="entry name" value="RCC1/BLIP-II"/>
</dbReference>
<evidence type="ECO:0000256" key="1">
    <source>
        <dbReference type="PROSITE-ProRule" id="PRU00235"/>
    </source>
</evidence>
<feature type="repeat" description="RCC1" evidence="1">
    <location>
        <begin position="152"/>
        <end position="203"/>
    </location>
</feature>
<accession>A0A8S9Y8C1</accession>
<evidence type="ECO:0000313" key="3">
    <source>
        <dbReference type="Proteomes" id="UP000822476"/>
    </source>
</evidence>
<dbReference type="AlphaFoldDB" id="A0A8S9Y8C1"/>
<name>A0A8S9Y8C1_9TREM</name>
<reference evidence="2" key="1">
    <citation type="submission" date="2019-07" db="EMBL/GenBank/DDBJ databases">
        <title>Annotation for the trematode Paragonimus miyazaki's.</title>
        <authorList>
            <person name="Choi Y.-J."/>
        </authorList>
    </citation>
    <scope>NUCLEOTIDE SEQUENCE</scope>
    <source>
        <strain evidence="2">Japan</strain>
    </source>
</reference>
<dbReference type="OrthoDB" id="5370059at2759"/>
<dbReference type="InterPro" id="IPR052830">
    <property type="entry name" value="RCC1_domain-containing"/>
</dbReference>
<comment type="caution">
    <text evidence="2">The sequence shown here is derived from an EMBL/GenBank/DDBJ whole genome shotgun (WGS) entry which is preliminary data.</text>
</comment>
<dbReference type="PANTHER" id="PTHR46849">
    <property type="entry name" value="RCC1 DOMAIN-CONTAINING PROTEIN 1"/>
    <property type="match status" value="1"/>
</dbReference>
<keyword evidence="3" id="KW-1185">Reference proteome</keyword>
<dbReference type="SUPFAM" id="SSF50985">
    <property type="entry name" value="RCC1/BLIP-II"/>
    <property type="match status" value="1"/>
</dbReference>
<evidence type="ECO:0000313" key="2">
    <source>
        <dbReference type="EMBL" id="KAF7232016.1"/>
    </source>
</evidence>